<evidence type="ECO:0000313" key="1">
    <source>
        <dbReference type="EMBL" id="CAF1072109.1"/>
    </source>
</evidence>
<protein>
    <submittedName>
        <fullName evidence="1">Uncharacterized protein</fullName>
    </submittedName>
</protein>
<organism evidence="1 2">
    <name type="scientific">Rotaria magnacalcarata</name>
    <dbReference type="NCBI Taxonomy" id="392030"/>
    <lineage>
        <taxon>Eukaryota</taxon>
        <taxon>Metazoa</taxon>
        <taxon>Spiralia</taxon>
        <taxon>Gnathifera</taxon>
        <taxon>Rotifera</taxon>
        <taxon>Eurotatoria</taxon>
        <taxon>Bdelloidea</taxon>
        <taxon>Philodinida</taxon>
        <taxon>Philodinidae</taxon>
        <taxon>Rotaria</taxon>
    </lineage>
</organism>
<dbReference type="Proteomes" id="UP000663855">
    <property type="component" value="Unassembled WGS sequence"/>
</dbReference>
<sequence>MEGKYYGCEQTNFCDTDNTVAERKNKSSLKYGVSRRSDFELTMASLKIAATLVFLLLLTTGQTSADSLCKWYGIGPFCFIGNTCPDGCVKVAENDKGDGMTCWFSQKKYCCCLPFGR</sequence>
<gene>
    <name evidence="1" type="ORF">CJN711_LOCUS5773</name>
</gene>
<proteinExistence type="predicted"/>
<accession>A0A814LYF7</accession>
<dbReference type="AlphaFoldDB" id="A0A814LYF7"/>
<comment type="caution">
    <text evidence="1">The sequence shown here is derived from an EMBL/GenBank/DDBJ whole genome shotgun (WGS) entry which is preliminary data.</text>
</comment>
<evidence type="ECO:0000313" key="2">
    <source>
        <dbReference type="Proteomes" id="UP000663855"/>
    </source>
</evidence>
<dbReference type="EMBL" id="CAJNOV010001637">
    <property type="protein sequence ID" value="CAF1072109.1"/>
    <property type="molecule type" value="Genomic_DNA"/>
</dbReference>
<name>A0A814LYF7_9BILA</name>
<reference evidence="1" key="1">
    <citation type="submission" date="2021-02" db="EMBL/GenBank/DDBJ databases">
        <authorList>
            <person name="Nowell W R."/>
        </authorList>
    </citation>
    <scope>NUCLEOTIDE SEQUENCE</scope>
</reference>